<organism evidence="1 2">
    <name type="scientific">Mycobacterium kyorinense</name>
    <dbReference type="NCBI Taxonomy" id="487514"/>
    <lineage>
        <taxon>Bacteria</taxon>
        <taxon>Bacillati</taxon>
        <taxon>Actinomycetota</taxon>
        <taxon>Actinomycetes</taxon>
        <taxon>Mycobacteriales</taxon>
        <taxon>Mycobacteriaceae</taxon>
        <taxon>Mycobacterium</taxon>
    </lineage>
</organism>
<gene>
    <name evidence="1" type="ORF">AWC14_24545</name>
</gene>
<name>A0A1X1Y9F7_9MYCO</name>
<evidence type="ECO:0008006" key="3">
    <source>
        <dbReference type="Google" id="ProtNLM"/>
    </source>
</evidence>
<comment type="caution">
    <text evidence="1">The sequence shown here is derived from an EMBL/GenBank/DDBJ whole genome shotgun (WGS) entry which is preliminary data.</text>
</comment>
<evidence type="ECO:0000313" key="1">
    <source>
        <dbReference type="EMBL" id="ORW07630.1"/>
    </source>
</evidence>
<proteinExistence type="predicted"/>
<accession>A0A1X1Y9F7</accession>
<sequence length="96" mass="9943">MDVHLTVTSDRPDIQTLLNSCGTVTGSGPAIPSVTWHIKPLDVAGVPGWAGAADMSGNAAVFGTYRGVFIKSTSGLDRETDAVKVFNDQVAKLAAV</sequence>
<evidence type="ECO:0000313" key="2">
    <source>
        <dbReference type="Proteomes" id="UP000193487"/>
    </source>
</evidence>
<keyword evidence="2" id="KW-1185">Reference proteome</keyword>
<protein>
    <recommendedName>
        <fullName evidence="3">PknH-like extracellular domain-containing protein</fullName>
    </recommendedName>
</protein>
<dbReference type="Proteomes" id="UP000193487">
    <property type="component" value="Unassembled WGS sequence"/>
</dbReference>
<reference evidence="1 2" key="1">
    <citation type="submission" date="2016-01" db="EMBL/GenBank/DDBJ databases">
        <title>The new phylogeny of the genus Mycobacterium.</title>
        <authorList>
            <person name="Tarcisio F."/>
            <person name="Conor M."/>
            <person name="Antonella G."/>
            <person name="Elisabetta G."/>
            <person name="Giulia F.S."/>
            <person name="Sara T."/>
            <person name="Anna F."/>
            <person name="Clotilde B."/>
            <person name="Roberto B."/>
            <person name="Veronica D.S."/>
            <person name="Fabio R."/>
            <person name="Monica P."/>
            <person name="Olivier J."/>
            <person name="Enrico T."/>
            <person name="Nicola S."/>
        </authorList>
    </citation>
    <scope>NUCLEOTIDE SEQUENCE [LARGE SCALE GENOMIC DNA]</scope>
    <source>
        <strain evidence="1 2">DSM 45166</strain>
    </source>
</reference>
<dbReference type="EMBL" id="LQPE01000044">
    <property type="protein sequence ID" value="ORW07630.1"/>
    <property type="molecule type" value="Genomic_DNA"/>
</dbReference>
<dbReference type="AlphaFoldDB" id="A0A1X1Y9F7"/>